<feature type="signal peptide" evidence="1">
    <location>
        <begin position="1"/>
        <end position="17"/>
    </location>
</feature>
<dbReference type="Proteomes" id="UP001381693">
    <property type="component" value="Unassembled WGS sequence"/>
</dbReference>
<gene>
    <name evidence="2" type="ORF">SK128_018602</name>
</gene>
<dbReference type="AlphaFoldDB" id="A0AAN8X3P7"/>
<evidence type="ECO:0000313" key="2">
    <source>
        <dbReference type="EMBL" id="KAK7077172.1"/>
    </source>
</evidence>
<name>A0AAN8X3P7_HALRR</name>
<proteinExistence type="predicted"/>
<accession>A0AAN8X3P7</accession>
<feature type="chain" id="PRO_5042900732" evidence="1">
    <location>
        <begin position="18"/>
        <end position="139"/>
    </location>
</feature>
<comment type="caution">
    <text evidence="2">The sequence shown here is derived from an EMBL/GenBank/DDBJ whole genome shotgun (WGS) entry which is preliminary data.</text>
</comment>
<evidence type="ECO:0000313" key="3">
    <source>
        <dbReference type="Proteomes" id="UP001381693"/>
    </source>
</evidence>
<keyword evidence="3" id="KW-1185">Reference proteome</keyword>
<protein>
    <submittedName>
        <fullName evidence="2">Uncharacterized protein</fullName>
    </submittedName>
</protein>
<sequence>MKGLLLLLAAIVASTSAQSEGWCRCAAFVTYEHTEAMVYESAEIPITDCVDDAKECKNACVNQLNTMSNNGDLWHLTESGITVGQSICTYLADIWHFFVHNHRVYGYYEICGGAWQYTGIASQQMLCCNGGKQEHCVTE</sequence>
<evidence type="ECO:0000256" key="1">
    <source>
        <dbReference type="SAM" id="SignalP"/>
    </source>
</evidence>
<organism evidence="2 3">
    <name type="scientific">Halocaridina rubra</name>
    <name type="common">Hawaiian red shrimp</name>
    <dbReference type="NCBI Taxonomy" id="373956"/>
    <lineage>
        <taxon>Eukaryota</taxon>
        <taxon>Metazoa</taxon>
        <taxon>Ecdysozoa</taxon>
        <taxon>Arthropoda</taxon>
        <taxon>Crustacea</taxon>
        <taxon>Multicrustacea</taxon>
        <taxon>Malacostraca</taxon>
        <taxon>Eumalacostraca</taxon>
        <taxon>Eucarida</taxon>
        <taxon>Decapoda</taxon>
        <taxon>Pleocyemata</taxon>
        <taxon>Caridea</taxon>
        <taxon>Atyoidea</taxon>
        <taxon>Atyidae</taxon>
        <taxon>Halocaridina</taxon>
    </lineage>
</organism>
<keyword evidence="1" id="KW-0732">Signal</keyword>
<reference evidence="2 3" key="1">
    <citation type="submission" date="2023-11" db="EMBL/GenBank/DDBJ databases">
        <title>Halocaridina rubra genome assembly.</title>
        <authorList>
            <person name="Smith C."/>
        </authorList>
    </citation>
    <scope>NUCLEOTIDE SEQUENCE [LARGE SCALE GENOMIC DNA]</scope>
    <source>
        <strain evidence="2">EP-1</strain>
        <tissue evidence="2">Whole</tissue>
    </source>
</reference>
<dbReference type="EMBL" id="JAXCGZ010009462">
    <property type="protein sequence ID" value="KAK7077172.1"/>
    <property type="molecule type" value="Genomic_DNA"/>
</dbReference>